<keyword evidence="6 7" id="KW-0472">Membrane</keyword>
<keyword evidence="3" id="KW-1003">Cell membrane</keyword>
<feature type="transmembrane region" description="Helical" evidence="7">
    <location>
        <begin position="410"/>
        <end position="429"/>
    </location>
</feature>
<accession>A0ABW5S2L4</accession>
<evidence type="ECO:0000313" key="10">
    <source>
        <dbReference type="Proteomes" id="UP001597399"/>
    </source>
</evidence>
<proteinExistence type="predicted"/>
<gene>
    <name evidence="9" type="ORF">ACFSUE_10280</name>
</gene>
<keyword evidence="4 7" id="KW-0812">Transmembrane</keyword>
<dbReference type="InterPro" id="IPR036259">
    <property type="entry name" value="MFS_trans_sf"/>
</dbReference>
<evidence type="ECO:0000256" key="3">
    <source>
        <dbReference type="ARBA" id="ARBA00022475"/>
    </source>
</evidence>
<feature type="transmembrane region" description="Helical" evidence="7">
    <location>
        <begin position="58"/>
        <end position="78"/>
    </location>
</feature>
<feature type="transmembrane region" description="Helical" evidence="7">
    <location>
        <begin position="85"/>
        <end position="109"/>
    </location>
</feature>
<dbReference type="Proteomes" id="UP001597399">
    <property type="component" value="Unassembled WGS sequence"/>
</dbReference>
<feature type="transmembrane region" description="Helical" evidence="7">
    <location>
        <begin position="273"/>
        <end position="298"/>
    </location>
</feature>
<evidence type="ECO:0000313" key="9">
    <source>
        <dbReference type="EMBL" id="MFD2694011.1"/>
    </source>
</evidence>
<feature type="transmembrane region" description="Helical" evidence="7">
    <location>
        <begin position="237"/>
        <end position="253"/>
    </location>
</feature>
<dbReference type="PANTHER" id="PTHR42718:SF24">
    <property type="entry name" value="MAJOR FACILITATOR SUPERFAMILY (MFS) PROFILE DOMAIN-CONTAINING PROTEIN"/>
    <property type="match status" value="1"/>
</dbReference>
<protein>
    <submittedName>
        <fullName evidence="9">DHA2 family efflux MFS transporter permease subunit</fullName>
    </submittedName>
</protein>
<dbReference type="InterPro" id="IPR020846">
    <property type="entry name" value="MFS_dom"/>
</dbReference>
<feature type="transmembrane region" description="Helical" evidence="7">
    <location>
        <begin position="441"/>
        <end position="463"/>
    </location>
</feature>
<dbReference type="EMBL" id="JBHUMQ010000024">
    <property type="protein sequence ID" value="MFD2694011.1"/>
    <property type="molecule type" value="Genomic_DNA"/>
</dbReference>
<comment type="subcellular location">
    <subcellularLocation>
        <location evidence="1">Cell membrane</location>
        <topology evidence="1">Multi-pass membrane protein</topology>
    </subcellularLocation>
</comment>
<dbReference type="Gene3D" id="1.20.1720.10">
    <property type="entry name" value="Multidrug resistance protein D"/>
    <property type="match status" value="1"/>
</dbReference>
<feature type="domain" description="Major facilitator superfamily (MFS) profile" evidence="8">
    <location>
        <begin position="20"/>
        <end position="468"/>
    </location>
</feature>
<keyword evidence="2" id="KW-0813">Transport</keyword>
<dbReference type="NCBIfam" id="TIGR00711">
    <property type="entry name" value="efflux_EmrB"/>
    <property type="match status" value="1"/>
</dbReference>
<sequence>MSIMEENRIQVHRNLNVVPIVLVLVFGGFITILNQTLLVTALPSIMHDLRLTSVMVQWIQTVFLLVNGIMIPITAFLEGRFTTRALFLSAMGSFTVGTLVCLVSNNFVFLIIGRIIQAMGAGIMMPLMMTIMFIIFPIEKRGSVMGIFGLVIGFAPAIGPTLSGWLINHYSWRILFYVVLPVALLDFILAFFILKNVTKRTYPKLDISSIVLSTLGFGGLLYGSSIAGSRGWGDPEVLLTLALGAVALTLFILRQLRLEQPILEFKVFRYPVFALTTAIGMLCFTAFIAGATMLPIYMQTMLGFSPLKSGLMLLPGAIVMGVMSPITGRIFDKIGARGLSITGLTILLVMTLLLCRLDASTSFVYLALVNAVRMFGLSMVLMPTTTAGLNQLPHHMIPHGTAMNNTMRQVAGSIGTALLFTVMASTALNPQKYGVDGLIRGVNAAFFVASLIILAALILAFFVKKPSR</sequence>
<dbReference type="Pfam" id="PF07690">
    <property type="entry name" value="MFS_1"/>
    <property type="match status" value="1"/>
</dbReference>
<dbReference type="PROSITE" id="PS50850">
    <property type="entry name" value="MFS"/>
    <property type="match status" value="1"/>
</dbReference>
<comment type="caution">
    <text evidence="9">The sequence shown here is derived from an EMBL/GenBank/DDBJ whole genome shotgun (WGS) entry which is preliminary data.</text>
</comment>
<feature type="transmembrane region" description="Helical" evidence="7">
    <location>
        <begin position="20"/>
        <end position="46"/>
    </location>
</feature>
<dbReference type="SUPFAM" id="SSF103473">
    <property type="entry name" value="MFS general substrate transporter"/>
    <property type="match status" value="1"/>
</dbReference>
<evidence type="ECO:0000256" key="5">
    <source>
        <dbReference type="ARBA" id="ARBA00022989"/>
    </source>
</evidence>
<name>A0ABW5S2L4_9BACL</name>
<evidence type="ECO:0000256" key="2">
    <source>
        <dbReference type="ARBA" id="ARBA00022448"/>
    </source>
</evidence>
<feature type="transmembrane region" description="Helical" evidence="7">
    <location>
        <begin position="115"/>
        <end position="135"/>
    </location>
</feature>
<keyword evidence="10" id="KW-1185">Reference proteome</keyword>
<feature type="transmembrane region" description="Helical" evidence="7">
    <location>
        <begin position="147"/>
        <end position="168"/>
    </location>
</feature>
<feature type="transmembrane region" description="Helical" evidence="7">
    <location>
        <begin position="205"/>
        <end position="225"/>
    </location>
</feature>
<feature type="transmembrane region" description="Helical" evidence="7">
    <location>
        <begin position="363"/>
        <end position="389"/>
    </location>
</feature>
<evidence type="ECO:0000256" key="6">
    <source>
        <dbReference type="ARBA" id="ARBA00023136"/>
    </source>
</evidence>
<dbReference type="CDD" id="cd17503">
    <property type="entry name" value="MFS_LmrB_MDR_like"/>
    <property type="match status" value="1"/>
</dbReference>
<evidence type="ECO:0000256" key="1">
    <source>
        <dbReference type="ARBA" id="ARBA00004651"/>
    </source>
</evidence>
<feature type="transmembrane region" description="Helical" evidence="7">
    <location>
        <begin position="310"/>
        <end position="331"/>
    </location>
</feature>
<feature type="transmembrane region" description="Helical" evidence="7">
    <location>
        <begin position="338"/>
        <end position="357"/>
    </location>
</feature>
<feature type="transmembrane region" description="Helical" evidence="7">
    <location>
        <begin position="174"/>
        <end position="193"/>
    </location>
</feature>
<reference evidence="10" key="1">
    <citation type="journal article" date="2019" name="Int. J. Syst. Evol. Microbiol.">
        <title>The Global Catalogue of Microorganisms (GCM) 10K type strain sequencing project: providing services to taxonomists for standard genome sequencing and annotation.</title>
        <authorList>
            <consortium name="The Broad Institute Genomics Platform"/>
            <consortium name="The Broad Institute Genome Sequencing Center for Infectious Disease"/>
            <person name="Wu L."/>
            <person name="Ma J."/>
        </authorList>
    </citation>
    <scope>NUCLEOTIDE SEQUENCE [LARGE SCALE GENOMIC DNA]</scope>
    <source>
        <strain evidence="10">TISTR 2466</strain>
    </source>
</reference>
<keyword evidence="5 7" id="KW-1133">Transmembrane helix</keyword>
<organism evidence="9 10">
    <name type="scientific">Sporolactobacillus shoreicorticis</name>
    <dbReference type="NCBI Taxonomy" id="1923877"/>
    <lineage>
        <taxon>Bacteria</taxon>
        <taxon>Bacillati</taxon>
        <taxon>Bacillota</taxon>
        <taxon>Bacilli</taxon>
        <taxon>Bacillales</taxon>
        <taxon>Sporolactobacillaceae</taxon>
        <taxon>Sporolactobacillus</taxon>
    </lineage>
</organism>
<evidence type="ECO:0000256" key="7">
    <source>
        <dbReference type="SAM" id="Phobius"/>
    </source>
</evidence>
<dbReference type="InterPro" id="IPR011701">
    <property type="entry name" value="MFS"/>
</dbReference>
<evidence type="ECO:0000256" key="4">
    <source>
        <dbReference type="ARBA" id="ARBA00022692"/>
    </source>
</evidence>
<dbReference type="RefSeq" id="WP_253063366.1">
    <property type="nucleotide sequence ID" value="NZ_JAMXWM010000020.1"/>
</dbReference>
<dbReference type="PRINTS" id="PR01036">
    <property type="entry name" value="TCRTETB"/>
</dbReference>
<dbReference type="InterPro" id="IPR004638">
    <property type="entry name" value="EmrB-like"/>
</dbReference>
<evidence type="ECO:0000259" key="8">
    <source>
        <dbReference type="PROSITE" id="PS50850"/>
    </source>
</evidence>
<dbReference type="Gene3D" id="1.20.1250.20">
    <property type="entry name" value="MFS general substrate transporter like domains"/>
    <property type="match status" value="1"/>
</dbReference>
<dbReference type="PANTHER" id="PTHR42718">
    <property type="entry name" value="MAJOR FACILITATOR SUPERFAMILY MULTIDRUG TRANSPORTER MFSC"/>
    <property type="match status" value="1"/>
</dbReference>